<dbReference type="PANTHER" id="PTHR13061:SF29">
    <property type="entry name" value="GAMMA CARBONIC ANHYDRASE-LIKE 1, MITOCHONDRIAL-RELATED"/>
    <property type="match status" value="1"/>
</dbReference>
<dbReference type="Pfam" id="PF00132">
    <property type="entry name" value="Hexapep"/>
    <property type="match status" value="2"/>
</dbReference>
<keyword evidence="1" id="KW-0808">Transferase</keyword>
<dbReference type="SUPFAM" id="SSF51161">
    <property type="entry name" value="Trimeric LpxA-like enzymes"/>
    <property type="match status" value="2"/>
</dbReference>
<keyword evidence="2" id="KW-1185">Reference proteome</keyword>
<dbReference type="InterPro" id="IPR050484">
    <property type="entry name" value="Transf_Hexapept/Carb_Anhydrase"/>
</dbReference>
<dbReference type="GO" id="GO:0016746">
    <property type="term" value="F:acyltransferase activity"/>
    <property type="evidence" value="ECO:0007669"/>
    <property type="project" value="UniProtKB-KW"/>
</dbReference>
<dbReference type="Proteomes" id="UP000432015">
    <property type="component" value="Unassembled WGS sequence"/>
</dbReference>
<keyword evidence="1" id="KW-0012">Acyltransferase</keyword>
<dbReference type="InterPro" id="IPR011004">
    <property type="entry name" value="Trimer_LpxA-like_sf"/>
</dbReference>
<comment type="caution">
    <text evidence="1">The sequence shown here is derived from an EMBL/GenBank/DDBJ whole genome shotgun (WGS) entry which is preliminary data.</text>
</comment>
<gene>
    <name evidence="1" type="ORF">GNZ18_39090</name>
</gene>
<dbReference type="PANTHER" id="PTHR13061">
    <property type="entry name" value="DYNACTIN SUBUNIT P25"/>
    <property type="match status" value="1"/>
</dbReference>
<name>A0A7K1LEF2_9ACTN</name>
<evidence type="ECO:0000313" key="2">
    <source>
        <dbReference type="Proteomes" id="UP000432015"/>
    </source>
</evidence>
<dbReference type="RefSeq" id="WP_156222356.1">
    <property type="nucleotide sequence ID" value="NZ_WOFH01000022.1"/>
</dbReference>
<organism evidence="1 2">
    <name type="scientific">Actinomadura litoris</name>
    <dbReference type="NCBI Taxonomy" id="2678616"/>
    <lineage>
        <taxon>Bacteria</taxon>
        <taxon>Bacillati</taxon>
        <taxon>Actinomycetota</taxon>
        <taxon>Actinomycetes</taxon>
        <taxon>Streptosporangiales</taxon>
        <taxon>Thermomonosporaceae</taxon>
        <taxon>Actinomadura</taxon>
    </lineage>
</organism>
<dbReference type="InterPro" id="IPR001451">
    <property type="entry name" value="Hexapep"/>
</dbReference>
<sequence>MSLNRPIGDQPAAEIAASAVLLGDVHVGAGAVLAQGLVVRSEDGAVRIGDHSAVLENGVIIGTPDHPVRIGRRTVFGHRATIVGAAVGDLCEIGNGAILMPGSRLGDGCILGEGTLVPAGTVVPSQTVLVGRPPHVLRTANDTDRERVAALRDHQTGLTDHPGSVLHGPLTAGEHMGSLYAYRDKTPQIGAGTVLFDSAEITGDVTIGTDSLIGAGVKIIGDSHGPVTIGSRVQILENTVLHLLPDNRLTIEDDTVIGPGAMIHGCHIGRGVVVEPGAIVCDGSAVGAESIVRAGACVKQRDAFGPRSDLDGFPARLTATLTAAPPRPTWAFPPGAAATIRRVR</sequence>
<dbReference type="Gene3D" id="2.160.10.10">
    <property type="entry name" value="Hexapeptide repeat proteins"/>
    <property type="match status" value="2"/>
</dbReference>
<protein>
    <submittedName>
        <fullName evidence="1">UDP-3-O-(3-hydroxymyristoyl) glucosamine N-acyltransferase</fullName>
    </submittedName>
</protein>
<dbReference type="AlphaFoldDB" id="A0A7K1LEF2"/>
<dbReference type="EMBL" id="WOFH01000022">
    <property type="protein sequence ID" value="MUN42555.1"/>
    <property type="molecule type" value="Genomic_DNA"/>
</dbReference>
<reference evidence="1 2" key="1">
    <citation type="submission" date="2019-11" db="EMBL/GenBank/DDBJ databases">
        <authorList>
            <person name="Cao P."/>
        </authorList>
    </citation>
    <scope>NUCLEOTIDE SEQUENCE [LARGE SCALE GENOMIC DNA]</scope>
    <source>
        <strain evidence="1 2">NEAU-AAG5</strain>
    </source>
</reference>
<evidence type="ECO:0000313" key="1">
    <source>
        <dbReference type="EMBL" id="MUN42555.1"/>
    </source>
</evidence>
<accession>A0A7K1LEF2</accession>
<proteinExistence type="predicted"/>